<dbReference type="GO" id="GO:0007596">
    <property type="term" value="P:blood coagulation"/>
    <property type="evidence" value="ECO:0007669"/>
    <property type="project" value="InterPro"/>
</dbReference>
<keyword evidence="4" id="KW-0732">Signal</keyword>
<dbReference type="GO" id="GO:0005615">
    <property type="term" value="C:extracellular space"/>
    <property type="evidence" value="ECO:0007669"/>
    <property type="project" value="InterPro"/>
</dbReference>
<evidence type="ECO:0000256" key="3">
    <source>
        <dbReference type="SAM" id="MobiDB-lite"/>
    </source>
</evidence>
<dbReference type="PRINTS" id="PR00780">
    <property type="entry name" value="LEUSERPINII"/>
</dbReference>
<name>A0A2G9SBX0_AQUCT</name>
<evidence type="ECO:0000256" key="4">
    <source>
        <dbReference type="SAM" id="SignalP"/>
    </source>
</evidence>
<gene>
    <name evidence="6" type="ORF">AB205_0121770</name>
</gene>
<dbReference type="InterPro" id="IPR033831">
    <property type="entry name" value="HCII_serpin_dom"/>
</dbReference>
<dbReference type="FunFam" id="2.30.39.10:FF:000002">
    <property type="entry name" value="Serpin family D member 1"/>
    <property type="match status" value="1"/>
</dbReference>
<dbReference type="PANTHER" id="PTHR11461">
    <property type="entry name" value="SERINE PROTEASE INHIBITOR, SERPIN"/>
    <property type="match status" value="1"/>
</dbReference>
<evidence type="ECO:0000259" key="5">
    <source>
        <dbReference type="SMART" id="SM00093"/>
    </source>
</evidence>
<sequence length="486" mass="55190">MNLLYFTTSLLLISTALCGVKDLRDHYESRNGAVGARSASPQNAESLQDDTVTNDLIPEGDDEEDYLDFDKILGEDEEDYTDIIDVLPEIKSTEKIPGNIYELFPGKTRIQRLNIINANFGFDLYRSIKETTNATENILLAPVGVSTALATVSLGTKGQSQSQILSTLGFKDFINASSKYEILTVHEVFRKLTHRLFRRNFGYTLRAVSDLYIEKDFAIREDFQNNLKNYYFAEAQIGDFEDKAFLSKINQRIHKLTKGLIKEALSNLSPDLLLLLVNCIYFKGTWENKFPAEYTHNANFRVSDKEIVKVPMMKTKGNFLVAVDSELDCDVLQLPYVGNISMLIAMPHKLSGMKLLEKQLNSHVVEKWQKIMTNRTRDIYLPRFKLEKNYNLKDVLSNMGVKDVFTAKADFSGITNEDINIGLFQQQGSITVNEEGTQAASLTTVGFTPLSIQTRFIVDRPFLFFIYEHRTNCLIFCGRVSNPTKS</sequence>
<dbReference type="Pfam" id="PF00079">
    <property type="entry name" value="Serpin"/>
    <property type="match status" value="1"/>
</dbReference>
<dbReference type="InterPro" id="IPR023796">
    <property type="entry name" value="Serpin_dom"/>
</dbReference>
<evidence type="ECO:0000256" key="2">
    <source>
        <dbReference type="RuleBase" id="RU000411"/>
    </source>
</evidence>
<dbReference type="PROSITE" id="PS00284">
    <property type="entry name" value="SERPIN"/>
    <property type="match status" value="1"/>
</dbReference>
<evidence type="ECO:0000256" key="1">
    <source>
        <dbReference type="ARBA" id="ARBA00009500"/>
    </source>
</evidence>
<reference evidence="7" key="1">
    <citation type="journal article" date="2017" name="Nat. Commun.">
        <title>The North American bullfrog draft genome provides insight into hormonal regulation of long noncoding RNA.</title>
        <authorList>
            <person name="Hammond S.A."/>
            <person name="Warren R.L."/>
            <person name="Vandervalk B.P."/>
            <person name="Kucuk E."/>
            <person name="Khan H."/>
            <person name="Gibb E.A."/>
            <person name="Pandoh P."/>
            <person name="Kirk H."/>
            <person name="Zhao Y."/>
            <person name="Jones M."/>
            <person name="Mungall A.J."/>
            <person name="Coope R."/>
            <person name="Pleasance S."/>
            <person name="Moore R.A."/>
            <person name="Holt R.A."/>
            <person name="Round J.M."/>
            <person name="Ohora S."/>
            <person name="Walle B.V."/>
            <person name="Veldhoen N."/>
            <person name="Helbing C.C."/>
            <person name="Birol I."/>
        </authorList>
    </citation>
    <scope>NUCLEOTIDE SEQUENCE [LARGE SCALE GENOMIC DNA]</scope>
</reference>
<dbReference type="InterPro" id="IPR023795">
    <property type="entry name" value="Serpin_CS"/>
</dbReference>
<feature type="region of interest" description="Disordered" evidence="3">
    <location>
        <begin position="32"/>
        <end position="60"/>
    </location>
</feature>
<dbReference type="InterPro" id="IPR036186">
    <property type="entry name" value="Serpin_sf"/>
</dbReference>
<dbReference type="InterPro" id="IPR042185">
    <property type="entry name" value="Serpin_sf_2"/>
</dbReference>
<dbReference type="Proteomes" id="UP000228934">
    <property type="component" value="Unassembled WGS sequence"/>
</dbReference>
<dbReference type="Gene3D" id="3.30.497.10">
    <property type="entry name" value="Antithrombin, subunit I, domain 2"/>
    <property type="match status" value="1"/>
</dbReference>
<dbReference type="InterPro" id="IPR042178">
    <property type="entry name" value="Serpin_sf_1"/>
</dbReference>
<dbReference type="EMBL" id="KV926896">
    <property type="protein sequence ID" value="PIO37584.1"/>
    <property type="molecule type" value="Genomic_DNA"/>
</dbReference>
<accession>A0A2G9SBX0</accession>
<comment type="similarity">
    <text evidence="1 2">Belongs to the serpin family.</text>
</comment>
<dbReference type="GO" id="GO:0004867">
    <property type="term" value="F:serine-type endopeptidase inhibitor activity"/>
    <property type="evidence" value="ECO:0007669"/>
    <property type="project" value="InterPro"/>
</dbReference>
<dbReference type="AlphaFoldDB" id="A0A2G9SBX0"/>
<feature type="domain" description="Serpin" evidence="5">
    <location>
        <begin position="122"/>
        <end position="483"/>
    </location>
</feature>
<dbReference type="OrthoDB" id="1063785at2759"/>
<dbReference type="SUPFAM" id="SSF56574">
    <property type="entry name" value="Serpins"/>
    <property type="match status" value="1"/>
</dbReference>
<feature type="chain" id="PRO_5013775803" description="Serpin domain-containing protein" evidence="4">
    <location>
        <begin position="19"/>
        <end position="486"/>
    </location>
</feature>
<dbReference type="CDD" id="cd02047">
    <property type="entry name" value="serpinD1_HCF2"/>
    <property type="match status" value="1"/>
</dbReference>
<dbReference type="PANTHER" id="PTHR11461:SF30">
    <property type="entry name" value="HEPARIN COFACTOR 2"/>
    <property type="match status" value="1"/>
</dbReference>
<proteinExistence type="inferred from homology"/>
<evidence type="ECO:0000313" key="7">
    <source>
        <dbReference type="Proteomes" id="UP000228934"/>
    </source>
</evidence>
<dbReference type="SMART" id="SM00093">
    <property type="entry name" value="SERPIN"/>
    <property type="match status" value="1"/>
</dbReference>
<feature type="compositionally biased region" description="Polar residues" evidence="3">
    <location>
        <begin position="39"/>
        <end position="54"/>
    </location>
</feature>
<protein>
    <recommendedName>
        <fullName evidence="5">Serpin domain-containing protein</fullName>
    </recommendedName>
</protein>
<dbReference type="Gene3D" id="2.30.39.10">
    <property type="entry name" value="Alpha-1-antitrypsin, domain 1"/>
    <property type="match status" value="1"/>
</dbReference>
<dbReference type="InterPro" id="IPR000215">
    <property type="entry name" value="Serpin_fam"/>
</dbReference>
<organism evidence="6 7">
    <name type="scientific">Aquarana catesbeiana</name>
    <name type="common">American bullfrog</name>
    <name type="synonym">Rana catesbeiana</name>
    <dbReference type="NCBI Taxonomy" id="8400"/>
    <lineage>
        <taxon>Eukaryota</taxon>
        <taxon>Metazoa</taxon>
        <taxon>Chordata</taxon>
        <taxon>Craniata</taxon>
        <taxon>Vertebrata</taxon>
        <taxon>Euteleostomi</taxon>
        <taxon>Amphibia</taxon>
        <taxon>Batrachia</taxon>
        <taxon>Anura</taxon>
        <taxon>Neobatrachia</taxon>
        <taxon>Ranoidea</taxon>
        <taxon>Ranidae</taxon>
        <taxon>Aquarana</taxon>
    </lineage>
</organism>
<evidence type="ECO:0000313" key="6">
    <source>
        <dbReference type="EMBL" id="PIO37584.1"/>
    </source>
</evidence>
<feature type="signal peptide" evidence="4">
    <location>
        <begin position="1"/>
        <end position="18"/>
    </location>
</feature>
<keyword evidence="7" id="KW-1185">Reference proteome</keyword>